<dbReference type="Proteomes" id="UP000007967">
    <property type="component" value="Chromosome"/>
</dbReference>
<dbReference type="KEGG" id="kfl:Kfla_7052"/>
<reference evidence="4 5" key="2">
    <citation type="journal article" date="2010" name="Stand. Genomic Sci.">
        <title>Complete genome sequence of Kribbella flavida type strain (IFO 14399).</title>
        <authorList>
            <person name="Pukall R."/>
            <person name="Lapidus A."/>
            <person name="Glavina Del Rio T."/>
            <person name="Copeland A."/>
            <person name="Tice H."/>
            <person name="Cheng J.-F."/>
            <person name="Lucas S."/>
            <person name="Chen F."/>
            <person name="Nolan M."/>
            <person name="LaButti K."/>
            <person name="Pati A."/>
            <person name="Ivanova N."/>
            <person name="Mavrommatis K."/>
            <person name="Mikhailova N."/>
            <person name="Pitluck S."/>
            <person name="Bruce D."/>
            <person name="Goodwin L."/>
            <person name="Land M."/>
            <person name="Hauser L."/>
            <person name="Chang Y.-J."/>
            <person name="Jeffries C.D."/>
            <person name="Chen A."/>
            <person name="Palaniappan K."/>
            <person name="Chain P."/>
            <person name="Rohde M."/>
            <person name="Goeker M."/>
            <person name="Bristow J."/>
            <person name="Eisen J.A."/>
            <person name="Markowitz V."/>
            <person name="Hugenholtz P."/>
            <person name="Kyrpides N.C."/>
            <person name="Klenk H.-P."/>
            <person name="Brettin T."/>
        </authorList>
    </citation>
    <scope>NUCLEOTIDE SEQUENCE [LARGE SCALE GENOMIC DNA]</scope>
    <source>
        <strain evidence="5">DSM 17836 / JCM 10339 / NBRC 14399</strain>
    </source>
</reference>
<keyword evidence="1 4" id="KW-0808">Transferase</keyword>
<keyword evidence="2" id="KW-0012">Acyltransferase</keyword>
<gene>
    <name evidence="4" type="ordered locus">Kfla_7052</name>
</gene>
<dbReference type="InterPro" id="IPR050832">
    <property type="entry name" value="Bact_Acetyltransf"/>
</dbReference>
<evidence type="ECO:0000313" key="4">
    <source>
        <dbReference type="EMBL" id="ADB36040.1"/>
    </source>
</evidence>
<dbReference type="AlphaFoldDB" id="D2Q529"/>
<proteinExistence type="predicted"/>
<dbReference type="STRING" id="479435.Kfla_7052"/>
<dbReference type="EMBL" id="CP001736">
    <property type="protein sequence ID" value="ADB36040.1"/>
    <property type="molecule type" value="Genomic_DNA"/>
</dbReference>
<accession>D2Q529</accession>
<dbReference type="InterPro" id="IPR000182">
    <property type="entry name" value="GNAT_dom"/>
</dbReference>
<dbReference type="HOGENOM" id="CLU_013985_11_8_11"/>
<dbReference type="PANTHER" id="PTHR43877:SF2">
    <property type="entry name" value="AMINOALKYLPHOSPHONATE N-ACETYLTRANSFERASE-RELATED"/>
    <property type="match status" value="1"/>
</dbReference>
<sequence>MIDGAVLQPATGTDPTVVALTTAQQAELAALYGDDQPLVDPHPDTAFTVLHVDGVPAGCIGLQPVAPGLGEIKRLYVEPSFRGWGLSHLLLTHLETQARAQGLTTLRLETGTEQHAAQALYIHHGYHPIPAYPPFTDEPASRCFAKDLS</sequence>
<dbReference type="InterPro" id="IPR016181">
    <property type="entry name" value="Acyl_CoA_acyltransferase"/>
</dbReference>
<keyword evidence="5" id="KW-1185">Reference proteome</keyword>
<dbReference type="GO" id="GO:0016747">
    <property type="term" value="F:acyltransferase activity, transferring groups other than amino-acyl groups"/>
    <property type="evidence" value="ECO:0007669"/>
    <property type="project" value="InterPro"/>
</dbReference>
<dbReference type="PROSITE" id="PS51186">
    <property type="entry name" value="GNAT"/>
    <property type="match status" value="1"/>
</dbReference>
<protein>
    <submittedName>
        <fullName evidence="4">GCN5-related N-acetyltransferase</fullName>
    </submittedName>
</protein>
<name>D2Q529_KRIFD</name>
<organism evidence="4 5">
    <name type="scientific">Kribbella flavida (strain DSM 17836 / JCM 10339 / NBRC 14399)</name>
    <dbReference type="NCBI Taxonomy" id="479435"/>
    <lineage>
        <taxon>Bacteria</taxon>
        <taxon>Bacillati</taxon>
        <taxon>Actinomycetota</taxon>
        <taxon>Actinomycetes</taxon>
        <taxon>Propionibacteriales</taxon>
        <taxon>Kribbellaceae</taxon>
        <taxon>Kribbella</taxon>
    </lineage>
</organism>
<evidence type="ECO:0000259" key="3">
    <source>
        <dbReference type="PROSITE" id="PS51186"/>
    </source>
</evidence>
<dbReference type="SUPFAM" id="SSF55729">
    <property type="entry name" value="Acyl-CoA N-acyltransferases (Nat)"/>
    <property type="match status" value="1"/>
</dbReference>
<dbReference type="PANTHER" id="PTHR43877">
    <property type="entry name" value="AMINOALKYLPHOSPHONATE N-ACETYLTRANSFERASE-RELATED-RELATED"/>
    <property type="match status" value="1"/>
</dbReference>
<reference evidence="5" key="1">
    <citation type="submission" date="2009-09" db="EMBL/GenBank/DDBJ databases">
        <title>The complete genome of Kribbella flavida DSM 17836.</title>
        <authorList>
            <consortium name="US DOE Joint Genome Institute (JGI-PGF)"/>
            <person name="Lucas S."/>
            <person name="Copeland A."/>
            <person name="Lapidus A."/>
            <person name="Glavina del Rio T."/>
            <person name="Dalin E."/>
            <person name="Tice H."/>
            <person name="Bruce D."/>
            <person name="Goodwin L."/>
            <person name="Pitluck S."/>
            <person name="Kyrpides N."/>
            <person name="Mavromatis K."/>
            <person name="Ivanova N."/>
            <person name="Saunders E."/>
            <person name="Brettin T."/>
            <person name="Detter J.C."/>
            <person name="Han C."/>
            <person name="Larimer F."/>
            <person name="Land M."/>
            <person name="Hauser L."/>
            <person name="Markowitz V."/>
            <person name="Cheng J.-F."/>
            <person name="Hugenholtz P."/>
            <person name="Woyke T."/>
            <person name="Wu D."/>
            <person name="Pukall R."/>
            <person name="Klenk H.-P."/>
            <person name="Eisen J.A."/>
        </authorList>
    </citation>
    <scope>NUCLEOTIDE SEQUENCE [LARGE SCALE GENOMIC DNA]</scope>
    <source>
        <strain evidence="5">DSM 17836 / JCM 10339 / NBRC 14399</strain>
    </source>
</reference>
<dbReference type="CDD" id="cd04301">
    <property type="entry name" value="NAT_SF"/>
    <property type="match status" value="1"/>
</dbReference>
<evidence type="ECO:0000313" key="5">
    <source>
        <dbReference type="Proteomes" id="UP000007967"/>
    </source>
</evidence>
<dbReference type="Pfam" id="PF00583">
    <property type="entry name" value="Acetyltransf_1"/>
    <property type="match status" value="1"/>
</dbReference>
<dbReference type="eggNOG" id="COG0456">
    <property type="taxonomic scope" value="Bacteria"/>
</dbReference>
<dbReference type="OrthoDB" id="70840at2"/>
<evidence type="ECO:0000256" key="1">
    <source>
        <dbReference type="ARBA" id="ARBA00022679"/>
    </source>
</evidence>
<feature type="domain" description="N-acetyltransferase" evidence="3">
    <location>
        <begin position="5"/>
        <end position="149"/>
    </location>
</feature>
<evidence type="ECO:0000256" key="2">
    <source>
        <dbReference type="ARBA" id="ARBA00023315"/>
    </source>
</evidence>
<dbReference type="RefSeq" id="WP_012924592.1">
    <property type="nucleotide sequence ID" value="NC_013729.1"/>
</dbReference>
<dbReference type="Gene3D" id="3.40.630.30">
    <property type="match status" value="1"/>
</dbReference>